<organism evidence="1">
    <name type="scientific">marine metagenome</name>
    <dbReference type="NCBI Taxonomy" id="408172"/>
    <lineage>
        <taxon>unclassified sequences</taxon>
        <taxon>metagenomes</taxon>
        <taxon>ecological metagenomes</taxon>
    </lineage>
</organism>
<dbReference type="EMBL" id="UINC01035418">
    <property type="protein sequence ID" value="SVB27788.1"/>
    <property type="molecule type" value="Genomic_DNA"/>
</dbReference>
<gene>
    <name evidence="1" type="ORF">METZ01_LOCUS180642</name>
</gene>
<name>A0A382CNI9_9ZZZZ</name>
<protein>
    <submittedName>
        <fullName evidence="1">Uncharacterized protein</fullName>
    </submittedName>
</protein>
<evidence type="ECO:0000313" key="1">
    <source>
        <dbReference type="EMBL" id="SVB27788.1"/>
    </source>
</evidence>
<accession>A0A382CNI9</accession>
<sequence length="130" mass="14853">MPFDELNDELNQGPVVPDGLADMSETHQLARQVVQVFRSADFDNPAVGQDEVVMHTENLVFDDDGSVDHDRVVGYLVIINRFLAEILWSWDAETRDLYFDHLAEMVNEWSNTAPTPWFDTDPSPLDTEED</sequence>
<dbReference type="AlphaFoldDB" id="A0A382CNI9"/>
<proteinExistence type="predicted"/>
<reference evidence="1" key="1">
    <citation type="submission" date="2018-05" db="EMBL/GenBank/DDBJ databases">
        <authorList>
            <person name="Lanie J.A."/>
            <person name="Ng W.-L."/>
            <person name="Kazmierczak K.M."/>
            <person name="Andrzejewski T.M."/>
            <person name="Davidsen T.M."/>
            <person name="Wayne K.J."/>
            <person name="Tettelin H."/>
            <person name="Glass J.I."/>
            <person name="Rusch D."/>
            <person name="Podicherti R."/>
            <person name="Tsui H.-C.T."/>
            <person name="Winkler M.E."/>
        </authorList>
    </citation>
    <scope>NUCLEOTIDE SEQUENCE</scope>
</reference>